<evidence type="ECO:0000313" key="3">
    <source>
        <dbReference type="EMBL" id="KAA0155127.1"/>
    </source>
</evidence>
<dbReference type="OrthoDB" id="6046730at2759"/>
<feature type="chain" id="PRO_5036136797" evidence="2">
    <location>
        <begin position="29"/>
        <end position="713"/>
    </location>
</feature>
<protein>
    <submittedName>
        <fullName evidence="4">Uncharacterized protein</fullName>
    </submittedName>
</protein>
<accession>A0A5A8D6R9</accession>
<dbReference type="AlphaFoldDB" id="A0A5A8D6R9"/>
<evidence type="ECO:0000256" key="1">
    <source>
        <dbReference type="SAM" id="MobiDB-lite"/>
    </source>
</evidence>
<dbReference type="Proteomes" id="UP000322899">
    <property type="component" value="Unassembled WGS sequence"/>
</dbReference>
<keyword evidence="2" id="KW-0732">Signal</keyword>
<feature type="region of interest" description="Disordered" evidence="1">
    <location>
        <begin position="384"/>
        <end position="408"/>
    </location>
</feature>
<reference evidence="5 6" key="1">
    <citation type="submission" date="2019-07" db="EMBL/GenBank/DDBJ databases">
        <title>Genomes of Cafeteria roenbergensis.</title>
        <authorList>
            <person name="Fischer M.G."/>
            <person name="Hackl T."/>
            <person name="Roman M."/>
        </authorList>
    </citation>
    <scope>NUCLEOTIDE SEQUENCE [LARGE SCALE GENOMIC DNA]</scope>
    <source>
        <strain evidence="3 6">BVI</strain>
        <strain evidence="4 5">E4-10P</strain>
    </source>
</reference>
<dbReference type="EMBL" id="VLTO01000142">
    <property type="protein sequence ID" value="KAA0161212.1"/>
    <property type="molecule type" value="Genomic_DNA"/>
</dbReference>
<evidence type="ECO:0000256" key="2">
    <source>
        <dbReference type="SAM" id="SignalP"/>
    </source>
</evidence>
<organism evidence="4 5">
    <name type="scientific">Cafeteria roenbergensis</name>
    <name type="common">Marine flagellate</name>
    <dbReference type="NCBI Taxonomy" id="33653"/>
    <lineage>
        <taxon>Eukaryota</taxon>
        <taxon>Sar</taxon>
        <taxon>Stramenopiles</taxon>
        <taxon>Bigyra</taxon>
        <taxon>Opalozoa</taxon>
        <taxon>Bicosoecida</taxon>
        <taxon>Cafeteriaceae</taxon>
        <taxon>Cafeteria</taxon>
    </lineage>
</organism>
<gene>
    <name evidence="4" type="ORF">FNF27_08177</name>
    <name evidence="3" type="ORF">FNF29_01878</name>
</gene>
<dbReference type="EMBL" id="VLTN01000008">
    <property type="protein sequence ID" value="KAA0155127.1"/>
    <property type="molecule type" value="Genomic_DNA"/>
</dbReference>
<evidence type="ECO:0000313" key="6">
    <source>
        <dbReference type="Proteomes" id="UP000323011"/>
    </source>
</evidence>
<comment type="caution">
    <text evidence="4">The sequence shown here is derived from an EMBL/GenBank/DDBJ whole genome shotgun (WGS) entry which is preliminary data.</text>
</comment>
<feature type="signal peptide" evidence="2">
    <location>
        <begin position="1"/>
        <end position="28"/>
    </location>
</feature>
<evidence type="ECO:0000313" key="4">
    <source>
        <dbReference type="EMBL" id="KAA0161212.1"/>
    </source>
</evidence>
<evidence type="ECO:0000313" key="5">
    <source>
        <dbReference type="Proteomes" id="UP000322899"/>
    </source>
</evidence>
<dbReference type="Proteomes" id="UP000323011">
    <property type="component" value="Unassembled WGS sequence"/>
</dbReference>
<keyword evidence="6" id="KW-1185">Reference proteome</keyword>
<proteinExistence type="predicted"/>
<name>A0A5A8D6R9_CAFRO</name>
<sequence>MLPCSARSWRCAGASFVAAVLLATAASAAQVLPSTVRDGLDAWFGARLQRRAPLAVIATSLEGVGLSDDEAAWLSGLAALQPLVRVAAFCTYKSTVEQAGALGAIAFGGVQRLSAPGTGLEGDAGDRLQSAREMVLHLMTVAKRGAMPAPVFYGLVSAGASFPDAQELVDTLYGVAADIQEARLPASVAILTPGRVAESTASGFEMIADLRKARPGSASWRALHRAASELPQEPTGALSAVFFTPTAAEWDLHGGLSVVDPAHVGAIVRARRRAYALASATQQAGPLAALAAVAVVDASETVTVVRVPFKPVRVPAALLDGRGQPMPFASAEEAEMATFLEEVDIDGTSGPTQVVGHVVVGWRGHVSEILAAADAGQVAQRLRGGEQVARPAEPPTQGLPGGDGQPSVRTVFEPDTDPPLLLSAFTTLFDKDRSDPIGEQKYMIQRNTLAAFAALGPQVEMTVFTTSEQVERLCDELGPVVTCSRDFKTNVHGTPLLKSMFLSVERRTTAPFYGYLNADILFDGVLLTAIRTVQRGIKAKILHSRVLIVGRRTNFDMPIKLDADSPLVIKSKADLPKVRAMAARGRLFQTDAQDFFFIHRDSFHWSKIPDFVIGRLAYDNWLVDHAYHDDLDRVDISRTVYAVHQTGADGNKAGHKKRMDTDWNKHLVTKLGGGYDHGHTHHANWETRWHNSVMKLSPRPTWHSANRPSSLKE</sequence>